<feature type="compositionally biased region" description="Polar residues" evidence="1">
    <location>
        <begin position="390"/>
        <end position="399"/>
    </location>
</feature>
<sequence>RIDNYPVLFIEFCRDRNCTYELMRIVQTGIDEYYRLTRCSHNPAGKHRNRHLQSSFPPTHTLKRDLGSAEFEEQCPVSFEHRKFDNKSQEATNWVDRTSSDNADNNVVENRNRTAVVYGGTEESKCNSKSGENAAFLLNMLENINVFDNKTSEGVIEQSQFSKVVDDNVENDRVVEDECAVVGLENVCGNTGRHFSNDGLGIRCACPAHANVGSDDNNYRRESQALRCEREMPDSSSDIENLQRNENNFQICDPNNMDRNDPVKNTSGGNKMKIASENVTNDENQTSDNRNKKTLLNYAGNREKIDKRIDGSLAEIEGTSFQNRTLVQKSDNSCRSEAETSGSYYLTSSDEEEFLPVYIPGFDEIENLKEITSPSVNSDDLVQRSDSTENELSSQQTTIPKEIESSRALDANFILLSTGMSGTQCQEDIENSISKRNPTERIEIDALSDVSKGSEGTNFSESSVSKIIATEDSHISEENNKSAYIGTHISVNQSTDTQSVVMKDIISNPEQMDSSNITAAQNVNESSNYLSESATSLTTLKQGQIRNNRSVESITQQSKFTDCHPVAFNLHKTVVQITAEVDRPPDNFEESSSIYLLCSSSSISVNSAKSQGFEVYDLSETSELDISDSELIIVKDSLPLHGTENCLSAVGSETCNSELCIGEESNVEDGESLDTFNAENNISSTLKYSEAQPQTNNTENVLILPISYQNGIDSDHNNGLLESNPENDCIDGINNNNFTPVNEIIQNTGSSKIGNFYIFIRDIFQTSFPELGIRI</sequence>
<gene>
    <name evidence="2" type="primary">ORF131671</name>
</gene>
<reference evidence="2" key="1">
    <citation type="submission" date="2014-12" db="EMBL/GenBank/DDBJ databases">
        <title>Insight into the proteome of Arion vulgaris.</title>
        <authorList>
            <person name="Aradska J."/>
            <person name="Bulat T."/>
            <person name="Smidak R."/>
            <person name="Sarate P."/>
            <person name="Gangsoo J."/>
            <person name="Sialana F."/>
            <person name="Bilban M."/>
            <person name="Lubec G."/>
        </authorList>
    </citation>
    <scope>NUCLEOTIDE SEQUENCE</scope>
    <source>
        <tissue evidence="2">Skin</tissue>
    </source>
</reference>
<accession>A0A0B7AN87</accession>
<dbReference type="EMBL" id="HACG01035609">
    <property type="protein sequence ID" value="CEK82474.1"/>
    <property type="molecule type" value="Transcribed_RNA"/>
</dbReference>
<dbReference type="AlphaFoldDB" id="A0A0B7AN87"/>
<feature type="non-terminal residue" evidence="2">
    <location>
        <position position="1"/>
    </location>
</feature>
<organism evidence="2">
    <name type="scientific">Arion vulgaris</name>
    <dbReference type="NCBI Taxonomy" id="1028688"/>
    <lineage>
        <taxon>Eukaryota</taxon>
        <taxon>Metazoa</taxon>
        <taxon>Spiralia</taxon>
        <taxon>Lophotrochozoa</taxon>
        <taxon>Mollusca</taxon>
        <taxon>Gastropoda</taxon>
        <taxon>Heterobranchia</taxon>
        <taxon>Euthyneura</taxon>
        <taxon>Panpulmonata</taxon>
        <taxon>Eupulmonata</taxon>
        <taxon>Stylommatophora</taxon>
        <taxon>Helicina</taxon>
        <taxon>Arionoidea</taxon>
        <taxon>Arionidae</taxon>
        <taxon>Arion</taxon>
    </lineage>
</organism>
<feature type="region of interest" description="Disordered" evidence="1">
    <location>
        <begin position="373"/>
        <end position="399"/>
    </location>
</feature>
<proteinExistence type="predicted"/>
<evidence type="ECO:0000313" key="2">
    <source>
        <dbReference type="EMBL" id="CEK82474.1"/>
    </source>
</evidence>
<name>A0A0B7AN87_9EUPU</name>
<evidence type="ECO:0000256" key="1">
    <source>
        <dbReference type="SAM" id="MobiDB-lite"/>
    </source>
</evidence>
<protein>
    <submittedName>
        <fullName evidence="2">Uncharacterized protein</fullName>
    </submittedName>
</protein>